<reference evidence="6 7" key="1">
    <citation type="journal article" date="2023" name="G3 (Bethesda)">
        <title>A chromosome-length genome assembly and annotation of blackberry (Rubus argutus, cv. 'Hillquist').</title>
        <authorList>
            <person name="Bruna T."/>
            <person name="Aryal R."/>
            <person name="Dudchenko O."/>
            <person name="Sargent D.J."/>
            <person name="Mead D."/>
            <person name="Buti M."/>
            <person name="Cavallini A."/>
            <person name="Hytonen T."/>
            <person name="Andres J."/>
            <person name="Pham M."/>
            <person name="Weisz D."/>
            <person name="Mascagni F."/>
            <person name="Usai G."/>
            <person name="Natali L."/>
            <person name="Bassil N."/>
            <person name="Fernandez G.E."/>
            <person name="Lomsadze A."/>
            <person name="Armour M."/>
            <person name="Olukolu B."/>
            <person name="Poorten T."/>
            <person name="Britton C."/>
            <person name="Davik J."/>
            <person name="Ashrafi H."/>
            <person name="Aiden E.L."/>
            <person name="Borodovsky M."/>
            <person name="Worthington M."/>
        </authorList>
    </citation>
    <scope>NUCLEOTIDE SEQUENCE [LARGE SCALE GENOMIC DNA]</scope>
    <source>
        <strain evidence="6">PI 553951</strain>
    </source>
</reference>
<evidence type="ECO:0000313" key="7">
    <source>
        <dbReference type="Proteomes" id="UP001457282"/>
    </source>
</evidence>
<dbReference type="Gene3D" id="3.40.30.10">
    <property type="entry name" value="Glutaredoxin"/>
    <property type="match status" value="1"/>
</dbReference>
<dbReference type="FunFam" id="1.20.1050.10:FF:000012">
    <property type="entry name" value="Tau class glutathione S-transferase"/>
    <property type="match status" value="1"/>
</dbReference>
<comment type="caution">
    <text evidence="6">The sequence shown here is derived from an EMBL/GenBank/DDBJ whole genome shotgun (WGS) entry which is preliminary data.</text>
</comment>
<evidence type="ECO:0000313" key="6">
    <source>
        <dbReference type="EMBL" id="KAK9931332.1"/>
    </source>
</evidence>
<dbReference type="InterPro" id="IPR040079">
    <property type="entry name" value="Glutathione_S-Trfase"/>
</dbReference>
<accession>A0AAW1X3X4</accession>
<dbReference type="PANTHER" id="PTHR11260:SF775">
    <property type="entry name" value="GLUTATHIONE S-TRANSFERASE U10"/>
    <property type="match status" value="1"/>
</dbReference>
<evidence type="ECO:0000256" key="1">
    <source>
        <dbReference type="ARBA" id="ARBA00022679"/>
    </source>
</evidence>
<dbReference type="CDD" id="cd03185">
    <property type="entry name" value="GST_C_Tau"/>
    <property type="match status" value="1"/>
</dbReference>
<keyword evidence="7" id="KW-1185">Reference proteome</keyword>
<dbReference type="InterPro" id="IPR010987">
    <property type="entry name" value="Glutathione-S-Trfase_C-like"/>
</dbReference>
<dbReference type="Proteomes" id="UP001457282">
    <property type="component" value="Unassembled WGS sequence"/>
</dbReference>
<proteinExistence type="inferred from homology"/>
<gene>
    <name evidence="6" type="ORF">M0R45_018609</name>
</gene>
<evidence type="ECO:0000256" key="3">
    <source>
        <dbReference type="RuleBase" id="RU369102"/>
    </source>
</evidence>
<evidence type="ECO:0000259" key="5">
    <source>
        <dbReference type="PROSITE" id="PS50405"/>
    </source>
</evidence>
<sequence length="224" mass="26042">MEEVKLLGFWPSPFVYRVIWALKLKGVKFDYIEEDLSNKSELLLQYNPVFKKVPVLVHGGKPIAESLVILEYIEETWPQNPLLPKDPYEKALARFWIQFGVEIRPTFRAYFSAVGQEREKAAKEFQEVLKILEDQCLRDQKFFGGETVNLVDISYGIIACWFEYMEDAVGVKVIEPSTLPRLHAWAQNLKQVPVIKDNLPDHRKMLAYYKTSREKLVSARSTSQ</sequence>
<dbReference type="InterPro" id="IPR036282">
    <property type="entry name" value="Glutathione-S-Trfase_C_sf"/>
</dbReference>
<comment type="catalytic activity">
    <reaction evidence="2 3">
        <text>RX + glutathione = an S-substituted glutathione + a halide anion + H(+)</text>
        <dbReference type="Rhea" id="RHEA:16437"/>
        <dbReference type="ChEBI" id="CHEBI:15378"/>
        <dbReference type="ChEBI" id="CHEBI:16042"/>
        <dbReference type="ChEBI" id="CHEBI:17792"/>
        <dbReference type="ChEBI" id="CHEBI:57925"/>
        <dbReference type="ChEBI" id="CHEBI:90779"/>
        <dbReference type="EC" id="2.5.1.18"/>
    </reaction>
</comment>
<dbReference type="SFLD" id="SFLDG01152">
    <property type="entry name" value="Main.3:_Omega-_and_Tau-like"/>
    <property type="match status" value="1"/>
</dbReference>
<evidence type="ECO:0000259" key="4">
    <source>
        <dbReference type="PROSITE" id="PS50404"/>
    </source>
</evidence>
<dbReference type="CDD" id="cd03058">
    <property type="entry name" value="GST_N_Tau"/>
    <property type="match status" value="1"/>
</dbReference>
<dbReference type="PROSITE" id="PS50405">
    <property type="entry name" value="GST_CTER"/>
    <property type="match status" value="1"/>
</dbReference>
<dbReference type="EMBL" id="JBEDUW010000004">
    <property type="protein sequence ID" value="KAK9931332.1"/>
    <property type="molecule type" value="Genomic_DNA"/>
</dbReference>
<dbReference type="GO" id="GO:0004364">
    <property type="term" value="F:glutathione transferase activity"/>
    <property type="evidence" value="ECO:0007669"/>
    <property type="project" value="UniProtKB-UniRule"/>
</dbReference>
<dbReference type="GO" id="GO:0006749">
    <property type="term" value="P:glutathione metabolic process"/>
    <property type="evidence" value="ECO:0007669"/>
    <property type="project" value="InterPro"/>
</dbReference>
<dbReference type="EC" id="2.5.1.18" evidence="3"/>
<dbReference type="InterPro" id="IPR045073">
    <property type="entry name" value="Omega/Tau-like"/>
</dbReference>
<dbReference type="SFLD" id="SFLDG00358">
    <property type="entry name" value="Main_(cytGST)"/>
    <property type="match status" value="1"/>
</dbReference>
<comment type="subcellular location">
    <subcellularLocation>
        <location evidence="3">Cytoplasm</location>
        <location evidence="3">Cytosol</location>
    </subcellularLocation>
</comment>
<dbReference type="Gene3D" id="1.20.1050.10">
    <property type="match status" value="1"/>
</dbReference>
<dbReference type="SFLD" id="SFLDS00019">
    <property type="entry name" value="Glutathione_Transferase_(cytos"/>
    <property type="match status" value="1"/>
</dbReference>
<organism evidence="6 7">
    <name type="scientific">Rubus argutus</name>
    <name type="common">Southern blackberry</name>
    <dbReference type="NCBI Taxonomy" id="59490"/>
    <lineage>
        <taxon>Eukaryota</taxon>
        <taxon>Viridiplantae</taxon>
        <taxon>Streptophyta</taxon>
        <taxon>Embryophyta</taxon>
        <taxon>Tracheophyta</taxon>
        <taxon>Spermatophyta</taxon>
        <taxon>Magnoliopsida</taxon>
        <taxon>eudicotyledons</taxon>
        <taxon>Gunneridae</taxon>
        <taxon>Pentapetalae</taxon>
        <taxon>rosids</taxon>
        <taxon>fabids</taxon>
        <taxon>Rosales</taxon>
        <taxon>Rosaceae</taxon>
        <taxon>Rosoideae</taxon>
        <taxon>Rosoideae incertae sedis</taxon>
        <taxon>Rubus</taxon>
    </lineage>
</organism>
<dbReference type="InterPro" id="IPR045074">
    <property type="entry name" value="GST_C_Tau"/>
</dbReference>
<dbReference type="InterPro" id="IPR004045">
    <property type="entry name" value="Glutathione_S-Trfase_N"/>
</dbReference>
<dbReference type="FunFam" id="3.40.30.10:FF:000014">
    <property type="entry name" value="Tau class glutathione S-transferase"/>
    <property type="match status" value="1"/>
</dbReference>
<dbReference type="PROSITE" id="PS50404">
    <property type="entry name" value="GST_NTER"/>
    <property type="match status" value="1"/>
</dbReference>
<protein>
    <recommendedName>
        <fullName evidence="3">Glutathione S-transferase</fullName>
        <ecNumber evidence="3">2.5.1.18</ecNumber>
    </recommendedName>
</protein>
<dbReference type="Pfam" id="PF02798">
    <property type="entry name" value="GST_N"/>
    <property type="match status" value="1"/>
</dbReference>
<dbReference type="GO" id="GO:0005829">
    <property type="term" value="C:cytosol"/>
    <property type="evidence" value="ECO:0007669"/>
    <property type="project" value="UniProtKB-SubCell"/>
</dbReference>
<feature type="domain" description="GST N-terminal" evidence="4">
    <location>
        <begin position="2"/>
        <end position="81"/>
    </location>
</feature>
<dbReference type="SUPFAM" id="SSF52833">
    <property type="entry name" value="Thioredoxin-like"/>
    <property type="match status" value="1"/>
</dbReference>
<keyword evidence="3" id="KW-0963">Cytoplasm</keyword>
<evidence type="ECO:0000256" key="2">
    <source>
        <dbReference type="ARBA" id="ARBA00047960"/>
    </source>
</evidence>
<feature type="domain" description="GST C-terminal" evidence="5">
    <location>
        <begin position="86"/>
        <end position="208"/>
    </location>
</feature>
<dbReference type="AlphaFoldDB" id="A0AAW1X3X4"/>
<comment type="function">
    <text evidence="3">Is involved in the conjugation of reduced glutathione to a wide number of exogenous and endogenous hydrophobic electrophiles.</text>
</comment>
<dbReference type="SUPFAM" id="SSF47616">
    <property type="entry name" value="GST C-terminal domain-like"/>
    <property type="match status" value="1"/>
</dbReference>
<comment type="similarity">
    <text evidence="3">Belongs to the GST superfamily.</text>
</comment>
<dbReference type="Pfam" id="PF13410">
    <property type="entry name" value="GST_C_2"/>
    <property type="match status" value="1"/>
</dbReference>
<dbReference type="PANTHER" id="PTHR11260">
    <property type="entry name" value="GLUTATHIONE S-TRANSFERASE, GST, SUPERFAMILY, GST DOMAIN CONTAINING"/>
    <property type="match status" value="1"/>
</dbReference>
<keyword evidence="1 3" id="KW-0808">Transferase</keyword>
<dbReference type="InterPro" id="IPR036249">
    <property type="entry name" value="Thioredoxin-like_sf"/>
</dbReference>
<name>A0AAW1X3X4_RUBAR</name>